<gene>
    <name evidence="1" type="ORF">M404DRAFT_248848</name>
</gene>
<protein>
    <submittedName>
        <fullName evidence="1">Uncharacterized protein</fullName>
    </submittedName>
</protein>
<reference evidence="1 2" key="1">
    <citation type="submission" date="2014-04" db="EMBL/GenBank/DDBJ databases">
        <authorList>
            <consortium name="DOE Joint Genome Institute"/>
            <person name="Kuo A."/>
            <person name="Kohler A."/>
            <person name="Costa M.D."/>
            <person name="Nagy L.G."/>
            <person name="Floudas D."/>
            <person name="Copeland A."/>
            <person name="Barry K.W."/>
            <person name="Cichocki N."/>
            <person name="Veneault-Fourrey C."/>
            <person name="LaButti K."/>
            <person name="Lindquist E.A."/>
            <person name="Lipzen A."/>
            <person name="Lundell T."/>
            <person name="Morin E."/>
            <person name="Murat C."/>
            <person name="Sun H."/>
            <person name="Tunlid A."/>
            <person name="Henrissat B."/>
            <person name="Grigoriev I.V."/>
            <person name="Hibbett D.S."/>
            <person name="Martin F."/>
            <person name="Nordberg H.P."/>
            <person name="Cantor M.N."/>
            <person name="Hua S.X."/>
        </authorList>
    </citation>
    <scope>NUCLEOTIDE SEQUENCE [LARGE SCALE GENOMIC DNA]</scope>
    <source>
        <strain evidence="1 2">Marx 270</strain>
    </source>
</reference>
<reference evidence="2" key="2">
    <citation type="submission" date="2015-01" db="EMBL/GenBank/DDBJ databases">
        <title>Evolutionary Origins and Diversification of the Mycorrhizal Mutualists.</title>
        <authorList>
            <consortium name="DOE Joint Genome Institute"/>
            <consortium name="Mycorrhizal Genomics Consortium"/>
            <person name="Kohler A."/>
            <person name="Kuo A."/>
            <person name="Nagy L.G."/>
            <person name="Floudas D."/>
            <person name="Copeland A."/>
            <person name="Barry K.W."/>
            <person name="Cichocki N."/>
            <person name="Veneault-Fourrey C."/>
            <person name="LaButti K."/>
            <person name="Lindquist E.A."/>
            <person name="Lipzen A."/>
            <person name="Lundell T."/>
            <person name="Morin E."/>
            <person name="Murat C."/>
            <person name="Riley R."/>
            <person name="Ohm R."/>
            <person name="Sun H."/>
            <person name="Tunlid A."/>
            <person name="Henrissat B."/>
            <person name="Grigoriev I.V."/>
            <person name="Hibbett D.S."/>
            <person name="Martin F."/>
        </authorList>
    </citation>
    <scope>NUCLEOTIDE SEQUENCE [LARGE SCALE GENOMIC DNA]</scope>
    <source>
        <strain evidence="2">Marx 270</strain>
    </source>
</reference>
<evidence type="ECO:0000313" key="2">
    <source>
        <dbReference type="Proteomes" id="UP000054217"/>
    </source>
</evidence>
<proteinExistence type="predicted"/>
<dbReference type="AlphaFoldDB" id="A0A0C3NLS4"/>
<accession>A0A0C3NLS4</accession>
<dbReference type="InParanoid" id="A0A0C3NLS4"/>
<sequence length="119" mass="13647">MLSHYIRQSFGCVCVHDNDSGKRLLVWKIRRLTSNRITGKMPYHGPWLRNFGNASNSAGQFVGQLRCYSANSGVPRSEMLTKCRLRCKHWTRADAQCTRDRPHEGILILRRNVIHGPPS</sequence>
<evidence type="ECO:0000313" key="1">
    <source>
        <dbReference type="EMBL" id="KIN96253.1"/>
    </source>
</evidence>
<dbReference type="HOGENOM" id="CLU_2062414_0_0_1"/>
<keyword evidence="2" id="KW-1185">Reference proteome</keyword>
<dbReference type="Proteomes" id="UP000054217">
    <property type="component" value="Unassembled WGS sequence"/>
</dbReference>
<organism evidence="1 2">
    <name type="scientific">Pisolithus tinctorius Marx 270</name>
    <dbReference type="NCBI Taxonomy" id="870435"/>
    <lineage>
        <taxon>Eukaryota</taxon>
        <taxon>Fungi</taxon>
        <taxon>Dikarya</taxon>
        <taxon>Basidiomycota</taxon>
        <taxon>Agaricomycotina</taxon>
        <taxon>Agaricomycetes</taxon>
        <taxon>Agaricomycetidae</taxon>
        <taxon>Boletales</taxon>
        <taxon>Sclerodermatineae</taxon>
        <taxon>Pisolithaceae</taxon>
        <taxon>Pisolithus</taxon>
    </lineage>
</organism>
<dbReference type="EMBL" id="KN832050">
    <property type="protein sequence ID" value="KIN96253.1"/>
    <property type="molecule type" value="Genomic_DNA"/>
</dbReference>
<name>A0A0C3NLS4_PISTI</name>